<evidence type="ECO:0000313" key="3">
    <source>
        <dbReference type="Proteomes" id="UP000823775"/>
    </source>
</evidence>
<accession>A0ABS8V1N9</accession>
<proteinExistence type="predicted"/>
<dbReference type="Proteomes" id="UP000823775">
    <property type="component" value="Unassembled WGS sequence"/>
</dbReference>
<organism evidence="2 3">
    <name type="scientific">Datura stramonium</name>
    <name type="common">Jimsonweed</name>
    <name type="synonym">Common thornapple</name>
    <dbReference type="NCBI Taxonomy" id="4076"/>
    <lineage>
        <taxon>Eukaryota</taxon>
        <taxon>Viridiplantae</taxon>
        <taxon>Streptophyta</taxon>
        <taxon>Embryophyta</taxon>
        <taxon>Tracheophyta</taxon>
        <taxon>Spermatophyta</taxon>
        <taxon>Magnoliopsida</taxon>
        <taxon>eudicotyledons</taxon>
        <taxon>Gunneridae</taxon>
        <taxon>Pentapetalae</taxon>
        <taxon>asterids</taxon>
        <taxon>lamiids</taxon>
        <taxon>Solanales</taxon>
        <taxon>Solanaceae</taxon>
        <taxon>Solanoideae</taxon>
        <taxon>Datureae</taxon>
        <taxon>Datura</taxon>
    </lineage>
</organism>
<feature type="compositionally biased region" description="Low complexity" evidence="1">
    <location>
        <begin position="21"/>
        <end position="32"/>
    </location>
</feature>
<evidence type="ECO:0000256" key="1">
    <source>
        <dbReference type="SAM" id="MobiDB-lite"/>
    </source>
</evidence>
<reference evidence="2 3" key="1">
    <citation type="journal article" date="2021" name="BMC Genomics">
        <title>Datura genome reveals duplications of psychoactive alkaloid biosynthetic genes and high mutation rate following tissue culture.</title>
        <authorList>
            <person name="Rajewski A."/>
            <person name="Carter-House D."/>
            <person name="Stajich J."/>
            <person name="Litt A."/>
        </authorList>
    </citation>
    <scope>NUCLEOTIDE SEQUENCE [LARGE SCALE GENOMIC DNA]</scope>
    <source>
        <strain evidence="2">AR-01</strain>
    </source>
</reference>
<comment type="caution">
    <text evidence="2">The sequence shown here is derived from an EMBL/GenBank/DDBJ whole genome shotgun (WGS) entry which is preliminary data.</text>
</comment>
<sequence>MNSNASLHYFRPSLAEKHPDPSSLFSSPSLHPKPNENQPPKPLSSLQKSVATPPPSFLRSLPSKTSPNRFSVVVFPFTHLIYSFTNLSLNITLQNLNALFSSL</sequence>
<protein>
    <submittedName>
        <fullName evidence="2">Uncharacterized protein</fullName>
    </submittedName>
</protein>
<feature type="region of interest" description="Disordered" evidence="1">
    <location>
        <begin position="1"/>
        <end position="67"/>
    </location>
</feature>
<evidence type="ECO:0000313" key="2">
    <source>
        <dbReference type="EMBL" id="MCD9640193.1"/>
    </source>
</evidence>
<dbReference type="EMBL" id="JACEIK010003079">
    <property type="protein sequence ID" value="MCD9640193.1"/>
    <property type="molecule type" value="Genomic_DNA"/>
</dbReference>
<gene>
    <name evidence="2" type="ORF">HAX54_025339</name>
</gene>
<keyword evidence="3" id="KW-1185">Reference proteome</keyword>
<name>A0ABS8V1N9_DATST</name>